<comment type="caution">
    <text evidence="1">The sequence shown here is derived from an EMBL/GenBank/DDBJ whole genome shotgun (WGS) entry which is preliminary data.</text>
</comment>
<evidence type="ECO:0000313" key="1">
    <source>
        <dbReference type="EMBL" id="GJE53931.1"/>
    </source>
</evidence>
<evidence type="ECO:0000313" key="2">
    <source>
        <dbReference type="Proteomes" id="UP001055101"/>
    </source>
</evidence>
<reference evidence="1" key="1">
    <citation type="journal article" date="2021" name="Front. Microbiol.">
        <title>Comprehensive Comparative Genomics and Phenotyping of Methylobacterium Species.</title>
        <authorList>
            <person name="Alessa O."/>
            <person name="Ogura Y."/>
            <person name="Fujitani Y."/>
            <person name="Takami H."/>
            <person name="Hayashi T."/>
            <person name="Sahin N."/>
            <person name="Tani A."/>
        </authorList>
    </citation>
    <scope>NUCLEOTIDE SEQUENCE</scope>
    <source>
        <strain evidence="1">DSM 23674</strain>
    </source>
</reference>
<dbReference type="Proteomes" id="UP001055101">
    <property type="component" value="Unassembled WGS sequence"/>
</dbReference>
<name>A0ABQ4TG87_9HYPH</name>
<proteinExistence type="predicted"/>
<accession>A0ABQ4TG87</accession>
<dbReference type="EMBL" id="BPRA01000002">
    <property type="protein sequence ID" value="GJE53931.1"/>
    <property type="molecule type" value="Genomic_DNA"/>
</dbReference>
<sequence>MTDLLEKAMTTARSLSPEMQDEIARMVLAFMGDDTSVYQFTSEEEAEQDEADAAEARSDYATDEEVRAIWAKYGL</sequence>
<reference evidence="1" key="2">
    <citation type="submission" date="2021-08" db="EMBL/GenBank/DDBJ databases">
        <authorList>
            <person name="Tani A."/>
            <person name="Ola A."/>
            <person name="Ogura Y."/>
            <person name="Katsura K."/>
            <person name="Hayashi T."/>
        </authorList>
    </citation>
    <scope>NUCLEOTIDE SEQUENCE</scope>
    <source>
        <strain evidence="1">DSM 23674</strain>
    </source>
</reference>
<keyword evidence="2" id="KW-1185">Reference proteome</keyword>
<organism evidence="1 2">
    <name type="scientific">Methylobacterium thuringiense</name>
    <dbReference type="NCBI Taxonomy" id="1003091"/>
    <lineage>
        <taxon>Bacteria</taxon>
        <taxon>Pseudomonadati</taxon>
        <taxon>Pseudomonadota</taxon>
        <taxon>Alphaproteobacteria</taxon>
        <taxon>Hyphomicrobiales</taxon>
        <taxon>Methylobacteriaceae</taxon>
        <taxon>Methylobacterium</taxon>
    </lineage>
</organism>
<dbReference type="RefSeq" id="WP_147816853.1">
    <property type="nucleotide sequence ID" value="NZ_BPRA01000002.1"/>
</dbReference>
<gene>
    <name evidence="1" type="ORF">EKPJFOCH_0401</name>
</gene>
<protein>
    <submittedName>
        <fullName evidence="1">Uncharacterized protein</fullName>
    </submittedName>
</protein>